<comment type="caution">
    <text evidence="6">The sequence shown here is derived from an EMBL/GenBank/DDBJ whole genome shotgun (WGS) entry which is preliminary data.</text>
</comment>
<comment type="similarity">
    <text evidence="1">Belongs to the LysR transcriptional regulatory family.</text>
</comment>
<dbReference type="InterPro" id="IPR050950">
    <property type="entry name" value="HTH-type_LysR_regulators"/>
</dbReference>
<dbReference type="InterPro" id="IPR036390">
    <property type="entry name" value="WH_DNA-bd_sf"/>
</dbReference>
<keyword evidence="7" id="KW-1185">Reference proteome</keyword>
<dbReference type="Pfam" id="PF00126">
    <property type="entry name" value="HTH_1"/>
    <property type="match status" value="1"/>
</dbReference>
<evidence type="ECO:0000256" key="1">
    <source>
        <dbReference type="ARBA" id="ARBA00009437"/>
    </source>
</evidence>
<dbReference type="AlphaFoldDB" id="W9GV11"/>
<sequence length="296" mass="32543">MRNLSLDQLATLVEVLEGGSFSAAARRLNLSQPAVSQQIRELEARVGVQLVERLGKRAFATHAGAELVEHARVLARDAGLALAAMRRHREGWLGRVRIGTGATYLAYFFTPILRRLRDAHPNIELEITVGTTQSIVESMLRNEIDIGAVTLPVDERVFDVTYIRSDPMQAVLPTSYEGVPDMVTAEYMMGQPLILEYAKATTGRMVREWLTGAGAPPRPAMELDMIEAIKSIVAAGLGASILPFESVMRRPMPEGMMTRPLSPPIPRRLGLIQRRDKEADRALGLVRAELLGLADA</sequence>
<dbReference type="InterPro" id="IPR000847">
    <property type="entry name" value="LysR_HTH_N"/>
</dbReference>
<dbReference type="CDD" id="cd05466">
    <property type="entry name" value="PBP2_LTTR_substrate"/>
    <property type="match status" value="1"/>
</dbReference>
<gene>
    <name evidence="6" type="ORF">N825_09115</name>
</gene>
<evidence type="ECO:0000256" key="3">
    <source>
        <dbReference type="ARBA" id="ARBA00023125"/>
    </source>
</evidence>
<evidence type="ECO:0000256" key="2">
    <source>
        <dbReference type="ARBA" id="ARBA00023015"/>
    </source>
</evidence>
<name>W9GV11_9PROT</name>
<reference evidence="6 7" key="1">
    <citation type="submission" date="2013-08" db="EMBL/GenBank/DDBJ databases">
        <title>The genome sequence of Skermanella stibiiresistens.</title>
        <authorList>
            <person name="Zhu W."/>
            <person name="Wang G."/>
        </authorList>
    </citation>
    <scope>NUCLEOTIDE SEQUENCE [LARGE SCALE GENOMIC DNA]</scope>
    <source>
        <strain evidence="6 7">SB22</strain>
    </source>
</reference>
<dbReference type="InterPro" id="IPR005119">
    <property type="entry name" value="LysR_subst-bd"/>
</dbReference>
<dbReference type="STRING" id="1385369.N825_09115"/>
<dbReference type="PROSITE" id="PS50931">
    <property type="entry name" value="HTH_LYSR"/>
    <property type="match status" value="1"/>
</dbReference>
<dbReference type="GO" id="GO:0005829">
    <property type="term" value="C:cytosol"/>
    <property type="evidence" value="ECO:0007669"/>
    <property type="project" value="TreeGrafter"/>
</dbReference>
<keyword evidence="4" id="KW-0804">Transcription</keyword>
<dbReference type="GO" id="GO:0003700">
    <property type="term" value="F:DNA-binding transcription factor activity"/>
    <property type="evidence" value="ECO:0007669"/>
    <property type="project" value="InterPro"/>
</dbReference>
<dbReference type="Proteomes" id="UP000019486">
    <property type="component" value="Unassembled WGS sequence"/>
</dbReference>
<dbReference type="GO" id="GO:0003677">
    <property type="term" value="F:DNA binding"/>
    <property type="evidence" value="ECO:0007669"/>
    <property type="project" value="UniProtKB-KW"/>
</dbReference>
<dbReference type="FunFam" id="1.10.10.10:FF:000001">
    <property type="entry name" value="LysR family transcriptional regulator"/>
    <property type="match status" value="1"/>
</dbReference>
<evidence type="ECO:0000256" key="4">
    <source>
        <dbReference type="ARBA" id="ARBA00023163"/>
    </source>
</evidence>
<dbReference type="EMBL" id="AVFL01000023">
    <property type="protein sequence ID" value="EWY37730.1"/>
    <property type="molecule type" value="Genomic_DNA"/>
</dbReference>
<keyword evidence="2" id="KW-0805">Transcription regulation</keyword>
<dbReference type="SUPFAM" id="SSF46785">
    <property type="entry name" value="Winged helix' DNA-binding domain"/>
    <property type="match status" value="1"/>
</dbReference>
<dbReference type="SUPFAM" id="SSF53850">
    <property type="entry name" value="Periplasmic binding protein-like II"/>
    <property type="match status" value="1"/>
</dbReference>
<evidence type="ECO:0000259" key="5">
    <source>
        <dbReference type="PROSITE" id="PS50931"/>
    </source>
</evidence>
<dbReference type="Gene3D" id="1.10.10.10">
    <property type="entry name" value="Winged helix-like DNA-binding domain superfamily/Winged helix DNA-binding domain"/>
    <property type="match status" value="1"/>
</dbReference>
<organism evidence="6 7">
    <name type="scientific">Skermanella stibiiresistens SB22</name>
    <dbReference type="NCBI Taxonomy" id="1385369"/>
    <lineage>
        <taxon>Bacteria</taxon>
        <taxon>Pseudomonadati</taxon>
        <taxon>Pseudomonadota</taxon>
        <taxon>Alphaproteobacteria</taxon>
        <taxon>Rhodospirillales</taxon>
        <taxon>Azospirillaceae</taxon>
        <taxon>Skermanella</taxon>
    </lineage>
</organism>
<dbReference type="RefSeq" id="WP_037458214.1">
    <property type="nucleotide sequence ID" value="NZ_AVFL01000023.1"/>
</dbReference>
<keyword evidence="3" id="KW-0238">DNA-binding</keyword>
<dbReference type="Gene3D" id="3.40.190.290">
    <property type="match status" value="1"/>
</dbReference>
<dbReference type="PRINTS" id="PR00039">
    <property type="entry name" value="HTHLYSR"/>
</dbReference>
<dbReference type="Pfam" id="PF03466">
    <property type="entry name" value="LysR_substrate"/>
    <property type="match status" value="1"/>
</dbReference>
<evidence type="ECO:0000313" key="6">
    <source>
        <dbReference type="EMBL" id="EWY37730.1"/>
    </source>
</evidence>
<feature type="domain" description="HTH lysR-type" evidence="5">
    <location>
        <begin position="4"/>
        <end position="61"/>
    </location>
</feature>
<accession>W9GV11</accession>
<dbReference type="OrthoDB" id="7840053at2"/>
<dbReference type="PATRIC" id="fig|1385369.3.peg.5129"/>
<dbReference type="PANTHER" id="PTHR30419">
    <property type="entry name" value="HTH-TYPE TRANSCRIPTIONAL REGULATOR YBHD"/>
    <property type="match status" value="1"/>
</dbReference>
<proteinExistence type="inferred from homology"/>
<dbReference type="InterPro" id="IPR036388">
    <property type="entry name" value="WH-like_DNA-bd_sf"/>
</dbReference>
<protein>
    <recommendedName>
        <fullName evidence="5">HTH lysR-type domain-containing protein</fullName>
    </recommendedName>
</protein>
<evidence type="ECO:0000313" key="7">
    <source>
        <dbReference type="Proteomes" id="UP000019486"/>
    </source>
</evidence>